<dbReference type="GO" id="GO:0007283">
    <property type="term" value="P:spermatogenesis"/>
    <property type="evidence" value="ECO:0007669"/>
    <property type="project" value="UniProtKB-KW"/>
</dbReference>
<dbReference type="GO" id="GO:0003723">
    <property type="term" value="F:RNA binding"/>
    <property type="evidence" value="ECO:0007669"/>
    <property type="project" value="UniProtKB-UniRule"/>
</dbReference>
<dbReference type="FunFam" id="3.30.70.330:FF:000022">
    <property type="entry name" value="APOBEC1 complementation factor isoform X1"/>
    <property type="match status" value="1"/>
</dbReference>
<dbReference type="CTD" id="166863"/>
<evidence type="ECO:0000256" key="12">
    <source>
        <dbReference type="SAM" id="MobiDB-lite"/>
    </source>
</evidence>
<evidence type="ECO:0000256" key="4">
    <source>
        <dbReference type="ARBA" id="ARBA00022737"/>
    </source>
</evidence>
<evidence type="ECO:0000256" key="6">
    <source>
        <dbReference type="ARBA" id="ARBA00022871"/>
    </source>
</evidence>
<dbReference type="PANTHER" id="PTHR21245">
    <property type="entry name" value="HETEROGENEOUS NUCLEAR RIBONUCLEOPROTEIN"/>
    <property type="match status" value="1"/>
</dbReference>
<feature type="compositionally biased region" description="Basic and acidic residues" evidence="12">
    <location>
        <begin position="1"/>
        <end position="13"/>
    </location>
</feature>
<feature type="domain" description="RRM" evidence="13">
    <location>
        <begin position="157"/>
        <end position="239"/>
    </location>
</feature>
<dbReference type="Gene3D" id="3.30.160.20">
    <property type="match status" value="1"/>
</dbReference>
<proteinExistence type="predicted"/>
<dbReference type="SMART" id="SM00360">
    <property type="entry name" value="RRM"/>
    <property type="match status" value="3"/>
</dbReference>
<organism evidence="14 15">
    <name type="scientific">Stegastes partitus</name>
    <name type="common">bicolor damselfish</name>
    <dbReference type="NCBI Taxonomy" id="144197"/>
    <lineage>
        <taxon>Eukaryota</taxon>
        <taxon>Metazoa</taxon>
        <taxon>Chordata</taxon>
        <taxon>Craniata</taxon>
        <taxon>Vertebrata</taxon>
        <taxon>Euteleostomi</taxon>
        <taxon>Actinopterygii</taxon>
        <taxon>Neopterygii</taxon>
        <taxon>Teleostei</taxon>
        <taxon>Neoteleostei</taxon>
        <taxon>Acanthomorphata</taxon>
        <taxon>Ovalentaria</taxon>
        <taxon>Pomacentridae</taxon>
        <taxon>Stegastes</taxon>
    </lineage>
</organism>
<dbReference type="GO" id="GO:0051321">
    <property type="term" value="P:meiotic cell cycle"/>
    <property type="evidence" value="ECO:0007669"/>
    <property type="project" value="UniProtKB-KW"/>
</dbReference>
<accession>A0A9Y4KKV5</accession>
<evidence type="ECO:0000256" key="8">
    <source>
        <dbReference type="ARBA" id="ARBA00022943"/>
    </source>
</evidence>
<dbReference type="InterPro" id="IPR012677">
    <property type="entry name" value="Nucleotide-bd_a/b_plait_sf"/>
</dbReference>
<dbReference type="RefSeq" id="XP_008294377.1">
    <property type="nucleotide sequence ID" value="XM_008296155.1"/>
</dbReference>
<evidence type="ECO:0000256" key="1">
    <source>
        <dbReference type="ARBA" id="ARBA00004496"/>
    </source>
</evidence>
<evidence type="ECO:0000313" key="14">
    <source>
        <dbReference type="Proteomes" id="UP000694891"/>
    </source>
</evidence>
<dbReference type="Pfam" id="PF00076">
    <property type="entry name" value="RRM_1"/>
    <property type="match status" value="3"/>
</dbReference>
<dbReference type="Gene3D" id="3.30.70.330">
    <property type="match status" value="3"/>
</dbReference>
<feature type="domain" description="RRM" evidence="13">
    <location>
        <begin position="77"/>
        <end position="155"/>
    </location>
</feature>
<keyword evidence="14" id="KW-1185">Reference proteome</keyword>
<dbReference type="PROSITE" id="PS50102">
    <property type="entry name" value="RRM"/>
    <property type="match status" value="3"/>
</dbReference>
<sequence length="555" mass="60860">MALDRSDLDRESDGDVDGGPADVRPLGMDDFRTSCPKEMALLALMDRTGYNMVQENGQRKYGGPPPGWEGPAPPRGCEIFVGKIPRDMYEDELVPLFERAGRIYEFRLMMEFSGENRGYAFITYTNREAAHRAIQTLDNHEVRPGKFIGVCVSLDNCRLFIGSIPKDKKKDEIMEEMMKVTDGVVDVIVYPSSTDKNQNRGFAFVEYESHKAAAMARRRLIPGSFQLWGQSIQVDWAEPEKDVDEEVMQRVRVLYVRNLMLDTTEETLRQEFSFFKPGAVERVKKLTDYAFVHYRCRSDALTALSLMNGAQIDGAIVEVMLAKPVGAKDGGVAGRRCGGRRQLGGAATGGNGMLLLDGGSLMRPVGPSPRLGSPFYPAAGQSPDRCVFPLLPGTPLSPTNLLSLKQSQIGSAVSLLEFHCRKHYWSPPDYHLYTTPGPDGQQLLIYKVVMPSTRSTYIPDKLCALLEDAKELAAQTALWSLDSSFLTAASCESPGSPSSPLAMSSPPAVTSPGVLPCGGGRAFASCLPPPPSPFPLPSASQTQRLYINSPPPPFY</sequence>
<dbReference type="InterPro" id="IPR034435">
    <property type="entry name" value="RBM46_RRM2"/>
</dbReference>
<dbReference type="Proteomes" id="UP000694891">
    <property type="component" value="Unplaced"/>
</dbReference>
<evidence type="ECO:0000256" key="7">
    <source>
        <dbReference type="ARBA" id="ARBA00022884"/>
    </source>
</evidence>
<dbReference type="CDD" id="cd12492">
    <property type="entry name" value="RRM2_RBM46"/>
    <property type="match status" value="1"/>
</dbReference>
<name>A0A9Y4KKV5_9TELE</name>
<dbReference type="GO" id="GO:0048477">
    <property type="term" value="P:oogenesis"/>
    <property type="evidence" value="ECO:0007669"/>
    <property type="project" value="UniProtKB-KW"/>
</dbReference>
<protein>
    <recommendedName>
        <fullName evidence="2">Probable RNA-binding protein 46</fullName>
    </recommendedName>
    <alternativeName>
        <fullName evidence="10">RNA-binding motif protein 46</fullName>
    </alternativeName>
</protein>
<evidence type="ECO:0000256" key="2">
    <source>
        <dbReference type="ARBA" id="ARBA00021018"/>
    </source>
</evidence>
<dbReference type="NCBIfam" id="TIGR01648">
    <property type="entry name" value="hnRNP-R-Q"/>
    <property type="match status" value="1"/>
</dbReference>
<feature type="region of interest" description="Disordered" evidence="12">
    <location>
        <begin position="1"/>
        <end position="29"/>
    </location>
</feature>
<keyword evidence="9" id="KW-0469">Meiosis</keyword>
<keyword evidence="7 11" id="KW-0694">RNA-binding</keyword>
<evidence type="ECO:0000313" key="15">
    <source>
        <dbReference type="RefSeq" id="XP_008294377.1"/>
    </source>
</evidence>
<evidence type="ECO:0000256" key="5">
    <source>
        <dbReference type="ARBA" id="ARBA00022782"/>
    </source>
</evidence>
<keyword evidence="5" id="KW-0221">Differentiation</keyword>
<dbReference type="Pfam" id="PF14709">
    <property type="entry name" value="DND1_DSRM"/>
    <property type="match status" value="1"/>
</dbReference>
<keyword evidence="3" id="KW-0963">Cytoplasm</keyword>
<dbReference type="FunFam" id="3.30.70.330:FF:000026">
    <property type="entry name" value="APOBEC1 complementation factor isoform X1"/>
    <property type="match status" value="1"/>
</dbReference>
<evidence type="ECO:0000256" key="3">
    <source>
        <dbReference type="ARBA" id="ARBA00022490"/>
    </source>
</evidence>
<dbReference type="GO" id="GO:0005737">
    <property type="term" value="C:cytoplasm"/>
    <property type="evidence" value="ECO:0007669"/>
    <property type="project" value="UniProtKB-SubCell"/>
</dbReference>
<keyword evidence="6" id="KW-0744">Spermatogenesis</keyword>
<evidence type="ECO:0000259" key="13">
    <source>
        <dbReference type="PROSITE" id="PS50102"/>
    </source>
</evidence>
<evidence type="ECO:0000256" key="10">
    <source>
        <dbReference type="ARBA" id="ARBA00030581"/>
    </source>
</evidence>
<dbReference type="InterPro" id="IPR000504">
    <property type="entry name" value="RRM_dom"/>
</dbReference>
<evidence type="ECO:0000256" key="9">
    <source>
        <dbReference type="ARBA" id="ARBA00023254"/>
    </source>
</evidence>
<dbReference type="SUPFAM" id="SSF54928">
    <property type="entry name" value="RNA-binding domain, RBD"/>
    <property type="match status" value="3"/>
</dbReference>
<reference evidence="15" key="1">
    <citation type="submission" date="2025-08" db="UniProtKB">
        <authorList>
            <consortium name="RefSeq"/>
        </authorList>
    </citation>
    <scope>IDENTIFICATION</scope>
</reference>
<dbReference type="AlphaFoldDB" id="A0A9Y4KKV5"/>
<dbReference type="InterPro" id="IPR035979">
    <property type="entry name" value="RBD_domain_sf"/>
</dbReference>
<keyword evidence="8" id="KW-0896">Oogenesis</keyword>
<comment type="subcellular location">
    <subcellularLocation>
        <location evidence="1">Cytoplasm</location>
    </subcellularLocation>
</comment>
<feature type="domain" description="RRM" evidence="13">
    <location>
        <begin position="252"/>
        <end position="324"/>
    </location>
</feature>
<dbReference type="GeneID" id="103367954"/>
<dbReference type="InterPro" id="IPR006535">
    <property type="entry name" value="HnRNP_R/Q_splicing_fac"/>
</dbReference>
<dbReference type="SUPFAM" id="SSF54768">
    <property type="entry name" value="dsRNA-binding domain-like"/>
    <property type="match status" value="1"/>
</dbReference>
<evidence type="ECO:0000256" key="11">
    <source>
        <dbReference type="PROSITE-ProRule" id="PRU00176"/>
    </source>
</evidence>
<keyword evidence="4" id="KW-0677">Repeat</keyword>
<gene>
    <name evidence="15" type="primary">rbm46</name>
</gene>